<evidence type="ECO:0000256" key="3">
    <source>
        <dbReference type="ARBA" id="ARBA00023163"/>
    </source>
</evidence>
<dbReference type="InterPro" id="IPR018060">
    <property type="entry name" value="HTH_AraC"/>
</dbReference>
<keyword evidence="3" id="KW-0804">Transcription</keyword>
<gene>
    <name evidence="5" type="ORF">Atai01_15620</name>
</gene>
<organism evidence="5 6">
    <name type="scientific">Amycolatopsis taiwanensis</name>
    <dbReference type="NCBI Taxonomy" id="342230"/>
    <lineage>
        <taxon>Bacteria</taxon>
        <taxon>Bacillati</taxon>
        <taxon>Actinomycetota</taxon>
        <taxon>Actinomycetes</taxon>
        <taxon>Pseudonocardiales</taxon>
        <taxon>Pseudonocardiaceae</taxon>
        <taxon>Amycolatopsis</taxon>
    </lineage>
</organism>
<keyword evidence="2" id="KW-0238">DNA-binding</keyword>
<dbReference type="SMART" id="SM00342">
    <property type="entry name" value="HTH_ARAC"/>
    <property type="match status" value="1"/>
</dbReference>
<dbReference type="PROSITE" id="PS01124">
    <property type="entry name" value="HTH_ARAC_FAMILY_2"/>
    <property type="match status" value="1"/>
</dbReference>
<dbReference type="GO" id="GO:0003700">
    <property type="term" value="F:DNA-binding transcription factor activity"/>
    <property type="evidence" value="ECO:0007669"/>
    <property type="project" value="InterPro"/>
</dbReference>
<reference evidence="5" key="1">
    <citation type="submission" date="2023-03" db="EMBL/GenBank/DDBJ databases">
        <title>Amycolatopsis taiwanensis NBRC 103393.</title>
        <authorList>
            <person name="Ichikawa N."/>
            <person name="Sato H."/>
            <person name="Tonouchi N."/>
        </authorList>
    </citation>
    <scope>NUCLEOTIDE SEQUENCE</scope>
    <source>
        <strain evidence="5">NBRC 103393</strain>
    </source>
</reference>
<keyword evidence="1" id="KW-0805">Transcription regulation</keyword>
<evidence type="ECO:0000313" key="6">
    <source>
        <dbReference type="Proteomes" id="UP001165136"/>
    </source>
</evidence>
<dbReference type="InterPro" id="IPR050204">
    <property type="entry name" value="AraC_XylS_family_regulators"/>
</dbReference>
<dbReference type="AlphaFoldDB" id="A0A9W6VBG3"/>
<evidence type="ECO:0000259" key="4">
    <source>
        <dbReference type="PROSITE" id="PS01124"/>
    </source>
</evidence>
<protein>
    <submittedName>
        <fullName evidence="5">AraC family transcriptional regulator</fullName>
    </submittedName>
</protein>
<dbReference type="Gene3D" id="1.10.10.60">
    <property type="entry name" value="Homeodomain-like"/>
    <property type="match status" value="1"/>
</dbReference>
<dbReference type="PANTHER" id="PTHR46796:SF15">
    <property type="entry name" value="BLL1074 PROTEIN"/>
    <property type="match status" value="1"/>
</dbReference>
<comment type="caution">
    <text evidence="5">The sequence shown here is derived from an EMBL/GenBank/DDBJ whole genome shotgun (WGS) entry which is preliminary data.</text>
</comment>
<proteinExistence type="predicted"/>
<dbReference type="Pfam" id="PF12833">
    <property type="entry name" value="HTH_18"/>
    <property type="match status" value="1"/>
</dbReference>
<name>A0A9W6VBG3_9PSEU</name>
<dbReference type="Proteomes" id="UP001165136">
    <property type="component" value="Unassembled WGS sequence"/>
</dbReference>
<evidence type="ECO:0000313" key="5">
    <source>
        <dbReference type="EMBL" id="GLY64943.1"/>
    </source>
</evidence>
<accession>A0A9W6VBG3</accession>
<evidence type="ECO:0000256" key="1">
    <source>
        <dbReference type="ARBA" id="ARBA00023015"/>
    </source>
</evidence>
<dbReference type="PANTHER" id="PTHR46796">
    <property type="entry name" value="HTH-TYPE TRANSCRIPTIONAL ACTIVATOR RHAS-RELATED"/>
    <property type="match status" value="1"/>
</dbReference>
<keyword evidence="6" id="KW-1185">Reference proteome</keyword>
<dbReference type="EMBL" id="BSTI01000003">
    <property type="protein sequence ID" value="GLY64943.1"/>
    <property type="molecule type" value="Genomic_DNA"/>
</dbReference>
<dbReference type="GO" id="GO:0043565">
    <property type="term" value="F:sequence-specific DNA binding"/>
    <property type="evidence" value="ECO:0007669"/>
    <property type="project" value="InterPro"/>
</dbReference>
<evidence type="ECO:0000256" key="2">
    <source>
        <dbReference type="ARBA" id="ARBA00023125"/>
    </source>
</evidence>
<feature type="domain" description="HTH araC/xylS-type" evidence="4">
    <location>
        <begin position="97"/>
        <end position="194"/>
    </location>
</feature>
<sequence length="194" mass="20965">MDFVWTGDRLLFAGPDTVATSVTSPPGAVTWGLRLAPGVAHALLAIPAEELVNERIDLADLVALPRSIIDSAYDNPAISLNDIARTLWQRTTIDPAELALAASLDHAARAGRSVRDIAEQHGISERSLHRLSNRLFGYGAKTLMSIRRFQRALRLARSGTPLAEAAALVGYADQPHLARETRRLAGTTLSDLLN</sequence>